<evidence type="ECO:0000256" key="1">
    <source>
        <dbReference type="ARBA" id="ARBA00023125"/>
    </source>
</evidence>
<feature type="domain" description="HTH myb-type" evidence="3">
    <location>
        <begin position="132"/>
        <end position="180"/>
    </location>
</feature>
<protein>
    <submittedName>
        <fullName evidence="4">Uncharacterized protein</fullName>
    </submittedName>
</protein>
<evidence type="ECO:0000259" key="2">
    <source>
        <dbReference type="PROSITE" id="PS50090"/>
    </source>
</evidence>
<dbReference type="Pfam" id="PF00249">
    <property type="entry name" value="Myb_DNA-binding"/>
    <property type="match status" value="2"/>
</dbReference>
<dbReference type="EMBL" id="CACRZD030000018">
    <property type="protein sequence ID" value="CAA6673346.1"/>
    <property type="molecule type" value="Genomic_DNA"/>
</dbReference>
<dbReference type="PANTHER" id="PTHR45614:SF232">
    <property type="entry name" value="TRANSCRIPTION FACTOR MYB3R-2"/>
    <property type="match status" value="1"/>
</dbReference>
<keyword evidence="1" id="KW-0238">DNA-binding</keyword>
<dbReference type="InterPro" id="IPR017930">
    <property type="entry name" value="Myb_dom"/>
</dbReference>
<proteinExistence type="predicted"/>
<dbReference type="PROSITE" id="PS51294">
    <property type="entry name" value="HTH_MYB"/>
    <property type="match status" value="2"/>
</dbReference>
<feature type="domain" description="Myb-like" evidence="2">
    <location>
        <begin position="87"/>
        <end position="134"/>
    </location>
</feature>
<dbReference type="SMART" id="SM00717">
    <property type="entry name" value="SANT"/>
    <property type="match status" value="2"/>
</dbReference>
<dbReference type="InterPro" id="IPR001005">
    <property type="entry name" value="SANT/Myb"/>
</dbReference>
<keyword evidence="5" id="KW-1185">Reference proteome</keyword>
<dbReference type="CDD" id="cd00167">
    <property type="entry name" value="SANT"/>
    <property type="match status" value="2"/>
</dbReference>
<gene>
    <name evidence="4" type="ORF">SI7747_18019763</name>
</gene>
<feature type="domain" description="HTH myb-type" evidence="3">
    <location>
        <begin position="87"/>
        <end position="130"/>
    </location>
</feature>
<dbReference type="Proteomes" id="UP001189122">
    <property type="component" value="Unassembled WGS sequence"/>
</dbReference>
<dbReference type="SUPFAM" id="SSF46689">
    <property type="entry name" value="Homeodomain-like"/>
    <property type="match status" value="2"/>
</dbReference>
<dbReference type="PANTHER" id="PTHR45614">
    <property type="entry name" value="MYB PROTEIN-RELATED"/>
    <property type="match status" value="1"/>
</dbReference>
<dbReference type="Gene3D" id="1.10.10.60">
    <property type="entry name" value="Homeodomain-like"/>
    <property type="match status" value="3"/>
</dbReference>
<accession>A0A7I8JT45</accession>
<sequence length="379" mass="42658">MEDAESVKKEEFHEDIRTVEYSFPSASSPVSGCSCQSTVTKPTLIHGRKSGPTRRSSKGGWTEEEVTVLFPGRTDVQCLHRWQKVLNPELIKGAWTKEEDKRIIELINNYGTKRWSIIAREMRGRIGKQCQGPWTAEEEIMLIRAHQIYGNKWAEISKLLPGRSDNSIKNHWNCSVKKSWIHIYLLVFSFCETVDRPTPMENSRSWEVEMPGPAAPLTTEEVLTYSTPQGNLNPSNIQNSCDSDGYHQSRASTMPCASVIMQHREPTAASNKTSRGTSLLPLPDHKETSCCISPSVDSDSLGRICYPPVQTGDICEYLEEEKDFRLHEHLLSSFSSPDSPALPNLLQGISLNLKSPRFILGNAAKSFKNIPSILAKRRR</sequence>
<evidence type="ECO:0000313" key="4">
    <source>
        <dbReference type="EMBL" id="CAA2634346.1"/>
    </source>
</evidence>
<dbReference type="GO" id="GO:0000978">
    <property type="term" value="F:RNA polymerase II cis-regulatory region sequence-specific DNA binding"/>
    <property type="evidence" value="ECO:0007669"/>
    <property type="project" value="TreeGrafter"/>
</dbReference>
<feature type="domain" description="Myb-like" evidence="2">
    <location>
        <begin position="135"/>
        <end position="176"/>
    </location>
</feature>
<name>A0A7I8JT45_SPIIN</name>
<dbReference type="AlphaFoldDB" id="A0A7I8JT45"/>
<dbReference type="PROSITE" id="PS50090">
    <property type="entry name" value="MYB_LIKE"/>
    <property type="match status" value="2"/>
</dbReference>
<evidence type="ECO:0000313" key="5">
    <source>
        <dbReference type="Proteomes" id="UP001189122"/>
    </source>
</evidence>
<dbReference type="InterPro" id="IPR009057">
    <property type="entry name" value="Homeodomain-like_sf"/>
</dbReference>
<dbReference type="GO" id="GO:0005634">
    <property type="term" value="C:nucleus"/>
    <property type="evidence" value="ECO:0007669"/>
    <property type="project" value="TreeGrafter"/>
</dbReference>
<dbReference type="EMBL" id="LR743605">
    <property type="protein sequence ID" value="CAA2634346.1"/>
    <property type="molecule type" value="Genomic_DNA"/>
</dbReference>
<evidence type="ECO:0000259" key="3">
    <source>
        <dbReference type="PROSITE" id="PS51294"/>
    </source>
</evidence>
<reference evidence="4 5" key="1">
    <citation type="submission" date="2019-12" db="EMBL/GenBank/DDBJ databases">
        <authorList>
            <person name="Scholz U."/>
            <person name="Mascher M."/>
            <person name="Fiebig A."/>
        </authorList>
    </citation>
    <scope>NUCLEOTIDE SEQUENCE</scope>
</reference>
<dbReference type="GO" id="GO:0000981">
    <property type="term" value="F:DNA-binding transcription factor activity, RNA polymerase II-specific"/>
    <property type="evidence" value="ECO:0007669"/>
    <property type="project" value="TreeGrafter"/>
</dbReference>
<dbReference type="InterPro" id="IPR050560">
    <property type="entry name" value="MYB_TF"/>
</dbReference>
<organism evidence="4">
    <name type="scientific">Spirodela intermedia</name>
    <name type="common">Intermediate duckweed</name>
    <dbReference type="NCBI Taxonomy" id="51605"/>
    <lineage>
        <taxon>Eukaryota</taxon>
        <taxon>Viridiplantae</taxon>
        <taxon>Streptophyta</taxon>
        <taxon>Embryophyta</taxon>
        <taxon>Tracheophyta</taxon>
        <taxon>Spermatophyta</taxon>
        <taxon>Magnoliopsida</taxon>
        <taxon>Liliopsida</taxon>
        <taxon>Araceae</taxon>
        <taxon>Lemnoideae</taxon>
        <taxon>Spirodela</taxon>
    </lineage>
</organism>